<feature type="domain" description="HTH lysR-type" evidence="5">
    <location>
        <begin position="3"/>
        <end position="60"/>
    </location>
</feature>
<comment type="caution">
    <text evidence="6">The sequence shown here is derived from an EMBL/GenBank/DDBJ whole genome shotgun (WGS) entry which is preliminary data.</text>
</comment>
<dbReference type="Gene3D" id="3.40.190.290">
    <property type="match status" value="1"/>
</dbReference>
<dbReference type="SUPFAM" id="SSF53850">
    <property type="entry name" value="Periplasmic binding protein-like II"/>
    <property type="match status" value="1"/>
</dbReference>
<evidence type="ECO:0000313" key="7">
    <source>
        <dbReference type="Proteomes" id="UP000094329"/>
    </source>
</evidence>
<evidence type="ECO:0000256" key="2">
    <source>
        <dbReference type="ARBA" id="ARBA00023015"/>
    </source>
</evidence>
<dbReference type="SUPFAM" id="SSF46785">
    <property type="entry name" value="Winged helix' DNA-binding domain"/>
    <property type="match status" value="1"/>
</dbReference>
<evidence type="ECO:0000256" key="3">
    <source>
        <dbReference type="ARBA" id="ARBA00023125"/>
    </source>
</evidence>
<dbReference type="InterPro" id="IPR000847">
    <property type="entry name" value="LysR_HTH_N"/>
</dbReference>
<dbReference type="Pfam" id="PF00126">
    <property type="entry name" value="HTH_1"/>
    <property type="match status" value="1"/>
</dbReference>
<dbReference type="Proteomes" id="UP000094329">
    <property type="component" value="Unassembled WGS sequence"/>
</dbReference>
<accession>A0ABX2ZYW5</accession>
<protein>
    <recommendedName>
        <fullName evidence="5">HTH lysR-type domain-containing protein</fullName>
    </recommendedName>
</protein>
<evidence type="ECO:0000313" key="6">
    <source>
        <dbReference type="EMBL" id="ODN41762.1"/>
    </source>
</evidence>
<evidence type="ECO:0000256" key="4">
    <source>
        <dbReference type="ARBA" id="ARBA00023163"/>
    </source>
</evidence>
<proteinExistence type="inferred from homology"/>
<evidence type="ECO:0000256" key="1">
    <source>
        <dbReference type="ARBA" id="ARBA00009437"/>
    </source>
</evidence>
<reference evidence="6 7" key="1">
    <citation type="submission" date="2016-08" db="EMBL/GenBank/DDBJ databases">
        <title>Draft genome sequence of Candidatus Piscirickettsia litoralis, from seawater.</title>
        <authorList>
            <person name="Wan X."/>
            <person name="Lee A.J."/>
            <person name="Hou S."/>
            <person name="Donachie S.P."/>
        </authorList>
    </citation>
    <scope>NUCLEOTIDE SEQUENCE [LARGE SCALE GENOMIC DNA]</scope>
    <source>
        <strain evidence="6 7">Y2</strain>
    </source>
</reference>
<sequence length="296" mass="33407">MHISLRQLEIFKCVAKYLSFTHAAGVLHLSQPAVSTQIKNLEEQIDLKLFEMVGKQLVMTDAARTLLEKVDAIQSEVDNFGYLVNSLKNIEAGQLTISIPAAAQIQLMRLISAFNKKYPLIELEIILEDRIAQLKLLQDNKSDICIMGTPPAKTALESIVLFSYKTWVIAPINYLNYSNKKKIIPVSALDGETFIVTDIYSNSRTIFEKMFSKVNTRLININNGYSVKYAVYNNMGLAVVSDITLESEFEGVYYQKLNIKGFPISSDVCLVHRNKKLLSPASKTFRDFAIGFYNKN</sequence>
<dbReference type="PANTHER" id="PTHR30126">
    <property type="entry name" value="HTH-TYPE TRANSCRIPTIONAL REGULATOR"/>
    <property type="match status" value="1"/>
</dbReference>
<dbReference type="RefSeq" id="WP_069311564.1">
    <property type="nucleotide sequence ID" value="NZ_MDTU01000001.1"/>
</dbReference>
<dbReference type="Gene3D" id="1.10.10.10">
    <property type="entry name" value="Winged helix-like DNA-binding domain superfamily/Winged helix DNA-binding domain"/>
    <property type="match status" value="1"/>
</dbReference>
<keyword evidence="2" id="KW-0805">Transcription regulation</keyword>
<gene>
    <name evidence="6" type="ORF">BGC07_00650</name>
</gene>
<keyword evidence="7" id="KW-1185">Reference proteome</keyword>
<organism evidence="6 7">
    <name type="scientific">Piscirickettsia litoralis</name>
    <dbReference type="NCBI Taxonomy" id="1891921"/>
    <lineage>
        <taxon>Bacteria</taxon>
        <taxon>Pseudomonadati</taxon>
        <taxon>Pseudomonadota</taxon>
        <taxon>Gammaproteobacteria</taxon>
        <taxon>Thiotrichales</taxon>
        <taxon>Piscirickettsiaceae</taxon>
        <taxon>Piscirickettsia</taxon>
    </lineage>
</organism>
<dbReference type="PANTHER" id="PTHR30126:SF5">
    <property type="entry name" value="HTH-TYPE TRANSCRIPTIONAL ACTIVATOR CMPR"/>
    <property type="match status" value="1"/>
</dbReference>
<dbReference type="InterPro" id="IPR036388">
    <property type="entry name" value="WH-like_DNA-bd_sf"/>
</dbReference>
<keyword evidence="3" id="KW-0238">DNA-binding</keyword>
<dbReference type="PRINTS" id="PR00039">
    <property type="entry name" value="HTHLYSR"/>
</dbReference>
<dbReference type="EMBL" id="MDTU01000001">
    <property type="protein sequence ID" value="ODN41762.1"/>
    <property type="molecule type" value="Genomic_DNA"/>
</dbReference>
<keyword evidence="4" id="KW-0804">Transcription</keyword>
<dbReference type="PROSITE" id="PS50931">
    <property type="entry name" value="HTH_LYSR"/>
    <property type="match status" value="1"/>
</dbReference>
<name>A0ABX2ZYW5_9GAMM</name>
<dbReference type="Pfam" id="PF03466">
    <property type="entry name" value="LysR_substrate"/>
    <property type="match status" value="1"/>
</dbReference>
<dbReference type="InterPro" id="IPR005119">
    <property type="entry name" value="LysR_subst-bd"/>
</dbReference>
<evidence type="ECO:0000259" key="5">
    <source>
        <dbReference type="PROSITE" id="PS50931"/>
    </source>
</evidence>
<comment type="similarity">
    <text evidence="1">Belongs to the LysR transcriptional regulatory family.</text>
</comment>
<dbReference type="InterPro" id="IPR036390">
    <property type="entry name" value="WH_DNA-bd_sf"/>
</dbReference>